<organism evidence="7 8">
    <name type="scientific">Symbiodinium microadriaticum</name>
    <name type="common">Dinoflagellate</name>
    <name type="synonym">Zooxanthella microadriatica</name>
    <dbReference type="NCBI Taxonomy" id="2951"/>
    <lineage>
        <taxon>Eukaryota</taxon>
        <taxon>Sar</taxon>
        <taxon>Alveolata</taxon>
        <taxon>Dinophyceae</taxon>
        <taxon>Suessiales</taxon>
        <taxon>Symbiodiniaceae</taxon>
        <taxon>Symbiodinium</taxon>
    </lineage>
</organism>
<keyword evidence="2 5" id="KW-0812">Transmembrane</keyword>
<dbReference type="SUPFAM" id="SSF51206">
    <property type="entry name" value="cAMP-binding domain-like"/>
    <property type="match status" value="1"/>
</dbReference>
<feature type="transmembrane region" description="Helical" evidence="5">
    <location>
        <begin position="341"/>
        <end position="360"/>
    </location>
</feature>
<keyword evidence="3 5" id="KW-1133">Transmembrane helix</keyword>
<proteinExistence type="predicted"/>
<dbReference type="Proteomes" id="UP000186817">
    <property type="component" value="Unassembled WGS sequence"/>
</dbReference>
<evidence type="ECO:0000259" key="6">
    <source>
        <dbReference type="Pfam" id="PF00520"/>
    </source>
</evidence>
<sequence>MVMLTIRALLSASTSTAATARLRSFTGQADGYGPGKATAYLPWIAGVIFWETFQLSWRSFIRSPLPKAPAAKSPISDKTLSTALGMSRPNNRSAWTRLRRDESSVQDAIGDLQVNLEKPVQVNFEKPDKPWRKDMHSRVSRIINNGRIQFSVMRANADTHIQVSKPWYVINPDRCPIVSIWQVAVAVALLFVAVVTPVQVALLEPEFNGLFIAGVVVDAMFVIDLALQFFTAYSRTLASGRVWEVRPRRIWAHYFRSLRLVKLLRLMKASKVLQDFEAPLSIPYQQLALVKFMMVLGFICHWLACCWAMTLRIVDSHYPRWIDGVQDADASYGINTIDSPARVYLAAFYFCSYTITSVGYGDIGPQNILERGVCSGIILVAGLAWAYIIGEVGTIVADMTSEGQEFRRTMQHLNAMMRDQRLPFRLQCRVRRFFLQNRTQTLFVARQSLLTRMSPQLQAEVSVMTNMHWLEKVSFMRDFMTYIRDQGKTGAYTAPYESCVAEIARSLTLTAFAQQETFENVQVLYILSRGLVALNSRVGGLGEVWGEDFVLSDTSLVRPVSGYALTYLEILSLTRTDFVQDGVIECYKNAASGSSATYCK</sequence>
<dbReference type="PANTHER" id="PTHR10217">
    <property type="entry name" value="VOLTAGE AND LIGAND GATED POTASSIUM CHANNEL"/>
    <property type="match status" value="1"/>
</dbReference>
<feature type="transmembrane region" description="Helical" evidence="5">
    <location>
        <begin position="180"/>
        <end position="203"/>
    </location>
</feature>
<evidence type="ECO:0000256" key="3">
    <source>
        <dbReference type="ARBA" id="ARBA00022989"/>
    </source>
</evidence>
<dbReference type="EMBL" id="LSRX01000451">
    <property type="protein sequence ID" value="OLP96925.1"/>
    <property type="molecule type" value="Genomic_DNA"/>
</dbReference>
<gene>
    <name evidence="7" type="primary">KCNH6</name>
    <name evidence="7" type="ORF">AK812_SmicGene20770</name>
</gene>
<evidence type="ECO:0000313" key="7">
    <source>
        <dbReference type="EMBL" id="OLP96925.1"/>
    </source>
</evidence>
<dbReference type="Gene3D" id="1.10.287.70">
    <property type="match status" value="1"/>
</dbReference>
<feature type="transmembrane region" description="Helical" evidence="5">
    <location>
        <begin position="372"/>
        <end position="390"/>
    </location>
</feature>
<feature type="transmembrane region" description="Helical" evidence="5">
    <location>
        <begin position="288"/>
        <end position="310"/>
    </location>
</feature>
<dbReference type="GO" id="GO:0005886">
    <property type="term" value="C:plasma membrane"/>
    <property type="evidence" value="ECO:0007669"/>
    <property type="project" value="TreeGrafter"/>
</dbReference>
<dbReference type="InterPro" id="IPR050818">
    <property type="entry name" value="KCNH_animal-type"/>
</dbReference>
<evidence type="ECO:0000256" key="1">
    <source>
        <dbReference type="ARBA" id="ARBA00004141"/>
    </source>
</evidence>
<evidence type="ECO:0000256" key="2">
    <source>
        <dbReference type="ARBA" id="ARBA00022692"/>
    </source>
</evidence>
<dbReference type="GO" id="GO:0005249">
    <property type="term" value="F:voltage-gated potassium channel activity"/>
    <property type="evidence" value="ECO:0007669"/>
    <property type="project" value="TreeGrafter"/>
</dbReference>
<protein>
    <submittedName>
        <fullName evidence="7">Potassium voltage-gated channel subfamily H member 6</fullName>
    </submittedName>
</protein>
<dbReference type="OrthoDB" id="426737at2759"/>
<dbReference type="SUPFAM" id="SSF81324">
    <property type="entry name" value="Voltage-gated potassium channels"/>
    <property type="match status" value="1"/>
</dbReference>
<comment type="subcellular location">
    <subcellularLocation>
        <location evidence="1">Membrane</location>
        <topology evidence="1">Multi-pass membrane protein</topology>
    </subcellularLocation>
</comment>
<dbReference type="InterPro" id="IPR018490">
    <property type="entry name" value="cNMP-bd_dom_sf"/>
</dbReference>
<keyword evidence="8" id="KW-1185">Reference proteome</keyword>
<feature type="domain" description="Ion transport" evidence="6">
    <location>
        <begin position="179"/>
        <end position="402"/>
    </location>
</feature>
<dbReference type="Gene3D" id="1.10.287.630">
    <property type="entry name" value="Helix hairpin bin"/>
    <property type="match status" value="1"/>
</dbReference>
<dbReference type="PANTHER" id="PTHR10217:SF435">
    <property type="entry name" value="POTASSIUM VOLTAGE-GATED CHANNEL PROTEIN EAG"/>
    <property type="match status" value="1"/>
</dbReference>
<name>A0A1Q9DP33_SYMMI</name>
<keyword evidence="4 5" id="KW-0472">Membrane</keyword>
<dbReference type="GO" id="GO:0042391">
    <property type="term" value="P:regulation of membrane potential"/>
    <property type="evidence" value="ECO:0007669"/>
    <property type="project" value="TreeGrafter"/>
</dbReference>
<evidence type="ECO:0000256" key="5">
    <source>
        <dbReference type="SAM" id="Phobius"/>
    </source>
</evidence>
<evidence type="ECO:0000313" key="8">
    <source>
        <dbReference type="Proteomes" id="UP000186817"/>
    </source>
</evidence>
<dbReference type="Pfam" id="PF00520">
    <property type="entry name" value="Ion_trans"/>
    <property type="match status" value="1"/>
</dbReference>
<accession>A0A1Q9DP33</accession>
<dbReference type="AlphaFoldDB" id="A0A1Q9DP33"/>
<comment type="caution">
    <text evidence="7">The sequence shown here is derived from an EMBL/GenBank/DDBJ whole genome shotgun (WGS) entry which is preliminary data.</text>
</comment>
<dbReference type="InterPro" id="IPR005821">
    <property type="entry name" value="Ion_trans_dom"/>
</dbReference>
<feature type="transmembrane region" description="Helical" evidence="5">
    <location>
        <begin position="210"/>
        <end position="230"/>
    </location>
</feature>
<reference evidence="7 8" key="1">
    <citation type="submission" date="2016-02" db="EMBL/GenBank/DDBJ databases">
        <title>Genome analysis of coral dinoflagellate symbionts highlights evolutionary adaptations to a symbiotic lifestyle.</title>
        <authorList>
            <person name="Aranda M."/>
            <person name="Li Y."/>
            <person name="Liew Y.J."/>
            <person name="Baumgarten S."/>
            <person name="Simakov O."/>
            <person name="Wilson M."/>
            <person name="Piel J."/>
            <person name="Ashoor H."/>
            <person name="Bougouffa S."/>
            <person name="Bajic V.B."/>
            <person name="Ryu T."/>
            <person name="Ravasi T."/>
            <person name="Bayer T."/>
            <person name="Micklem G."/>
            <person name="Kim H."/>
            <person name="Bhak J."/>
            <person name="Lajeunesse T.C."/>
            <person name="Voolstra C.R."/>
        </authorList>
    </citation>
    <scope>NUCLEOTIDE SEQUENCE [LARGE SCALE GENOMIC DNA]</scope>
    <source>
        <strain evidence="7 8">CCMP2467</strain>
    </source>
</reference>
<evidence type="ECO:0000256" key="4">
    <source>
        <dbReference type="ARBA" id="ARBA00023136"/>
    </source>
</evidence>